<dbReference type="AlphaFoldDB" id="A0AAE0ZF63"/>
<reference evidence="2" key="1">
    <citation type="journal article" date="2023" name="G3 (Bethesda)">
        <title>A reference genome for the long-term kleptoplast-retaining sea slug Elysia crispata morphotype clarki.</title>
        <authorList>
            <person name="Eastman K.E."/>
            <person name="Pendleton A.L."/>
            <person name="Shaikh M.A."/>
            <person name="Suttiyut T."/>
            <person name="Ogas R."/>
            <person name="Tomko P."/>
            <person name="Gavelis G."/>
            <person name="Widhalm J.R."/>
            <person name="Wisecaver J.H."/>
        </authorList>
    </citation>
    <scope>NUCLEOTIDE SEQUENCE</scope>
    <source>
        <strain evidence="2">ECLA1</strain>
    </source>
</reference>
<feature type="region of interest" description="Disordered" evidence="1">
    <location>
        <begin position="40"/>
        <end position="59"/>
    </location>
</feature>
<keyword evidence="3" id="KW-1185">Reference proteome</keyword>
<name>A0AAE0ZF63_9GAST</name>
<proteinExistence type="predicted"/>
<comment type="caution">
    <text evidence="2">The sequence shown here is derived from an EMBL/GenBank/DDBJ whole genome shotgun (WGS) entry which is preliminary data.</text>
</comment>
<evidence type="ECO:0000256" key="1">
    <source>
        <dbReference type="SAM" id="MobiDB-lite"/>
    </source>
</evidence>
<dbReference type="Proteomes" id="UP001283361">
    <property type="component" value="Unassembled WGS sequence"/>
</dbReference>
<dbReference type="EMBL" id="JAWDGP010004062">
    <property type="protein sequence ID" value="KAK3768323.1"/>
    <property type="molecule type" value="Genomic_DNA"/>
</dbReference>
<evidence type="ECO:0000313" key="3">
    <source>
        <dbReference type="Proteomes" id="UP001283361"/>
    </source>
</evidence>
<accession>A0AAE0ZF63</accession>
<evidence type="ECO:0000313" key="2">
    <source>
        <dbReference type="EMBL" id="KAK3768323.1"/>
    </source>
</evidence>
<organism evidence="2 3">
    <name type="scientific">Elysia crispata</name>
    <name type="common">lettuce slug</name>
    <dbReference type="NCBI Taxonomy" id="231223"/>
    <lineage>
        <taxon>Eukaryota</taxon>
        <taxon>Metazoa</taxon>
        <taxon>Spiralia</taxon>
        <taxon>Lophotrochozoa</taxon>
        <taxon>Mollusca</taxon>
        <taxon>Gastropoda</taxon>
        <taxon>Heterobranchia</taxon>
        <taxon>Euthyneura</taxon>
        <taxon>Panpulmonata</taxon>
        <taxon>Sacoglossa</taxon>
        <taxon>Placobranchoidea</taxon>
        <taxon>Plakobranchidae</taxon>
        <taxon>Elysia</taxon>
    </lineage>
</organism>
<gene>
    <name evidence="2" type="ORF">RRG08_031115</name>
</gene>
<protein>
    <submittedName>
        <fullName evidence="2">Uncharacterized protein</fullName>
    </submittedName>
</protein>
<sequence length="89" mass="9912">MHRRTHGHITATPQKTVTQWICLGLTNVRQTLTRKPSYPWPGGVITKSPTGTVHPQGRPSWAKIWEPVGRKFTLVNDKAINKGSCGVIE</sequence>